<name>A0A1X0B5L8_9MYCO</name>
<dbReference type="OrthoDB" id="4762899at2"/>
<evidence type="ECO:0000256" key="1">
    <source>
        <dbReference type="SAM" id="SignalP"/>
    </source>
</evidence>
<dbReference type="AlphaFoldDB" id="A0A1X0B5L8"/>
<keyword evidence="1" id="KW-0732">Signal</keyword>
<evidence type="ECO:0000313" key="2">
    <source>
        <dbReference type="EMBL" id="ORA37634.1"/>
    </source>
</evidence>
<evidence type="ECO:0000313" key="3">
    <source>
        <dbReference type="Proteomes" id="UP000192448"/>
    </source>
</evidence>
<proteinExistence type="predicted"/>
<feature type="chain" id="PRO_5038664290" description="Haemophore haem-binding domain-containing protein" evidence="1">
    <location>
        <begin position="28"/>
        <end position="155"/>
    </location>
</feature>
<comment type="caution">
    <text evidence="2">The sequence shown here is derived from an EMBL/GenBank/DDBJ whole genome shotgun (WGS) entry which is preliminary data.</text>
</comment>
<accession>A0A1X0B5L8</accession>
<evidence type="ECO:0008006" key="4">
    <source>
        <dbReference type="Google" id="ProtNLM"/>
    </source>
</evidence>
<protein>
    <recommendedName>
        <fullName evidence="4">Haemophore haem-binding domain-containing protein</fullName>
    </recommendedName>
</protein>
<sequence>MIFATTSKLVCAAAAVTALLCAGCGAAGDSAEPSAGAAGGGSAAASAPGGSSVSDFCTLDAKLVARKLRDLNSAFGSGAADQNQIVDDLLKDAPVTQSELVAAAPAEPRRFLEDLADPDKLDAMVDNMKALNDWAIQNCDAKYRPLFEAQAKYVG</sequence>
<reference evidence="2 3" key="1">
    <citation type="submission" date="2017-02" db="EMBL/GenBank/DDBJ databases">
        <title>The new phylogeny of genus Mycobacterium.</title>
        <authorList>
            <person name="Tortoli E."/>
            <person name="Trovato A."/>
            <person name="Cirillo D.M."/>
        </authorList>
    </citation>
    <scope>NUCLEOTIDE SEQUENCE [LARGE SCALE GENOMIC DNA]</scope>
    <source>
        <strain evidence="2 3">RW6</strain>
    </source>
</reference>
<feature type="signal peptide" evidence="1">
    <location>
        <begin position="1"/>
        <end position="27"/>
    </location>
</feature>
<keyword evidence="3" id="KW-1185">Reference proteome</keyword>
<gene>
    <name evidence="2" type="ORF">BST13_07255</name>
</gene>
<organism evidence="2 3">
    <name type="scientific">Mycobacterium aquaticum</name>
    <dbReference type="NCBI Taxonomy" id="1927124"/>
    <lineage>
        <taxon>Bacteria</taxon>
        <taxon>Bacillati</taxon>
        <taxon>Actinomycetota</taxon>
        <taxon>Actinomycetes</taxon>
        <taxon>Mycobacteriales</taxon>
        <taxon>Mycobacteriaceae</taxon>
        <taxon>Mycobacterium</taxon>
    </lineage>
</organism>
<dbReference type="EMBL" id="MVHF01000005">
    <property type="protein sequence ID" value="ORA37634.1"/>
    <property type="molecule type" value="Genomic_DNA"/>
</dbReference>
<dbReference type="Proteomes" id="UP000192448">
    <property type="component" value="Unassembled WGS sequence"/>
</dbReference>
<dbReference type="RefSeq" id="WP_083162123.1">
    <property type="nucleotide sequence ID" value="NZ_MVHF01000005.1"/>
</dbReference>